<keyword evidence="3" id="KW-1185">Reference proteome</keyword>
<dbReference type="Proteomes" id="UP000242770">
    <property type="component" value="Unassembled WGS sequence"/>
</dbReference>
<protein>
    <submittedName>
        <fullName evidence="2">Uncharacterized protein</fullName>
    </submittedName>
</protein>
<organism evidence="2 3">
    <name type="scientific">Sporisorium scitamineum</name>
    <dbReference type="NCBI Taxonomy" id="49012"/>
    <lineage>
        <taxon>Eukaryota</taxon>
        <taxon>Fungi</taxon>
        <taxon>Dikarya</taxon>
        <taxon>Basidiomycota</taxon>
        <taxon>Ustilaginomycotina</taxon>
        <taxon>Ustilaginomycetes</taxon>
        <taxon>Ustilaginales</taxon>
        <taxon>Ustilaginaceae</taxon>
        <taxon>Sporisorium</taxon>
    </lineage>
</organism>
<sequence length="98" mass="10594">MKLFALIATASIAIQTVFSAGAGTGYPHRGQPGNAHVSMQPVFQIISSATFEFPSFTLTISNGATTATPEFLQACLSSNRFIHRFLYLGHTNRGQQDM</sequence>
<feature type="chain" id="PRO_5002521838" evidence="1">
    <location>
        <begin position="20"/>
        <end position="98"/>
    </location>
</feature>
<feature type="signal peptide" evidence="1">
    <location>
        <begin position="1"/>
        <end position="19"/>
    </location>
</feature>
<evidence type="ECO:0000256" key="1">
    <source>
        <dbReference type="SAM" id="SignalP"/>
    </source>
</evidence>
<dbReference type="AlphaFoldDB" id="A0A0F7SAM8"/>
<gene>
    <name evidence="2" type="primary">SSCI57370.1</name>
</gene>
<proteinExistence type="predicted"/>
<name>A0A0F7SAM8_9BASI</name>
<accession>A0A0F7SAM8</accession>
<evidence type="ECO:0000313" key="3">
    <source>
        <dbReference type="Proteomes" id="UP000242770"/>
    </source>
</evidence>
<keyword evidence="1" id="KW-0732">Signal</keyword>
<reference evidence="3" key="1">
    <citation type="submission" date="2014-06" db="EMBL/GenBank/DDBJ databases">
        <authorList>
            <person name="Berkman P.J."/>
        </authorList>
    </citation>
    <scope>NUCLEOTIDE SEQUENCE [LARGE SCALE GENOMIC DNA]</scope>
</reference>
<evidence type="ECO:0000313" key="2">
    <source>
        <dbReference type="EMBL" id="CDW98534.1"/>
    </source>
</evidence>
<dbReference type="EMBL" id="CCFA01003422">
    <property type="protein sequence ID" value="CDW98534.1"/>
    <property type="molecule type" value="Genomic_DNA"/>
</dbReference>